<evidence type="ECO:0000313" key="2">
    <source>
        <dbReference type="EMBL" id="CAA9545338.1"/>
    </source>
</evidence>
<feature type="region of interest" description="Disordered" evidence="1">
    <location>
        <begin position="15"/>
        <end position="49"/>
    </location>
</feature>
<feature type="non-terminal residue" evidence="2">
    <location>
        <position position="49"/>
    </location>
</feature>
<organism evidence="2">
    <name type="scientific">uncultured Thermomicrobiales bacterium</name>
    <dbReference type="NCBI Taxonomy" id="1645740"/>
    <lineage>
        <taxon>Bacteria</taxon>
        <taxon>Pseudomonadati</taxon>
        <taxon>Thermomicrobiota</taxon>
        <taxon>Thermomicrobia</taxon>
        <taxon>Thermomicrobiales</taxon>
        <taxon>environmental samples</taxon>
    </lineage>
</organism>
<sequence>GVRCPGPVCARDACHGPAVTARDPGSHLFPDGKPQPDAEYHTDQSSRRL</sequence>
<dbReference type="EMBL" id="CADCWH010000072">
    <property type="protein sequence ID" value="CAA9545338.1"/>
    <property type="molecule type" value="Genomic_DNA"/>
</dbReference>
<accession>A0A6J4UAH8</accession>
<evidence type="ECO:0000256" key="1">
    <source>
        <dbReference type="SAM" id="MobiDB-lite"/>
    </source>
</evidence>
<dbReference type="AlphaFoldDB" id="A0A6J4UAH8"/>
<proteinExistence type="predicted"/>
<name>A0A6J4UAH8_9BACT</name>
<protein>
    <submittedName>
        <fullName evidence="2">Uncharacterized protein</fullName>
    </submittedName>
</protein>
<feature type="non-terminal residue" evidence="2">
    <location>
        <position position="1"/>
    </location>
</feature>
<reference evidence="2" key="1">
    <citation type="submission" date="2020-02" db="EMBL/GenBank/DDBJ databases">
        <authorList>
            <person name="Meier V. D."/>
        </authorList>
    </citation>
    <scope>NUCLEOTIDE SEQUENCE</scope>
    <source>
        <strain evidence="2">AVDCRST_MAG70</strain>
    </source>
</reference>
<feature type="compositionally biased region" description="Basic and acidic residues" evidence="1">
    <location>
        <begin position="34"/>
        <end position="49"/>
    </location>
</feature>
<gene>
    <name evidence="2" type="ORF">AVDCRST_MAG70-461</name>
</gene>